<protein>
    <recommendedName>
        <fullName evidence="4">Mucin-1</fullName>
    </recommendedName>
</protein>
<keyword evidence="12" id="KW-0812">Transmembrane</keyword>
<accession>A0A8M1RMS6</accession>
<keyword evidence="11" id="KW-0449">Lipoprotein</keyword>
<evidence type="ECO:0000256" key="8">
    <source>
        <dbReference type="ARBA" id="ARBA00022813"/>
    </source>
</evidence>
<keyword evidence="15" id="KW-1185">Reference proteome</keyword>
<evidence type="ECO:0000313" key="14">
    <source>
        <dbReference type="Ensembl" id="ENSDARP00000141365"/>
    </source>
</evidence>
<gene>
    <name evidence="14 16 17" type="primary">si:dkeyp-92c9.4</name>
</gene>
<evidence type="ECO:0000313" key="15">
    <source>
        <dbReference type="Proteomes" id="UP000000437"/>
    </source>
</evidence>
<dbReference type="AGR" id="ZFIN:ZDB-GENE-141216-314"/>
<dbReference type="RefSeq" id="XP_073787863.1">
    <property type="nucleotide sequence ID" value="XM_073931762.1"/>
</dbReference>
<evidence type="ECO:0000313" key="17">
    <source>
        <dbReference type="ZFIN" id="ZDB-GENE-141216-314"/>
    </source>
</evidence>
<dbReference type="RefSeq" id="XP_073787862.1">
    <property type="nucleotide sequence ID" value="XM_073931761.1"/>
</dbReference>
<evidence type="ECO:0000313" key="16">
    <source>
        <dbReference type="RefSeq" id="XP_003200649.2"/>
    </source>
</evidence>
<dbReference type="GO" id="GO:0005634">
    <property type="term" value="C:nucleus"/>
    <property type="evidence" value="ECO:0007669"/>
    <property type="project" value="UniProtKB-SubCell"/>
</dbReference>
<dbReference type="RefSeq" id="XP_073787857.1">
    <property type="nucleotide sequence ID" value="XM_073931756.1"/>
</dbReference>
<keyword evidence="12" id="KW-1133">Transmembrane helix</keyword>
<dbReference type="RefSeq" id="XP_073787859.1">
    <property type="nucleotide sequence ID" value="XM_073931758.1"/>
</dbReference>
<dbReference type="PANTHER" id="PTHR10006">
    <property type="entry name" value="MUCIN-1-RELATED"/>
    <property type="match status" value="1"/>
</dbReference>
<dbReference type="RefSeq" id="XP_073787861.1">
    <property type="nucleotide sequence ID" value="XM_073931760.1"/>
</dbReference>
<evidence type="ECO:0000256" key="10">
    <source>
        <dbReference type="ARBA" id="ARBA00023242"/>
    </source>
</evidence>
<dbReference type="SUPFAM" id="SSF82671">
    <property type="entry name" value="SEA domain"/>
    <property type="match status" value="1"/>
</dbReference>
<dbReference type="AlphaFoldDB" id="A0A0R4IZ38"/>
<keyword evidence="6" id="KW-0963">Cytoplasm</keyword>
<dbReference type="OrthoDB" id="9909831at2759"/>
<keyword evidence="8" id="KW-0068">Autocatalytic cleavage</keyword>
<dbReference type="Gene3D" id="3.30.70.960">
    <property type="entry name" value="SEA domain"/>
    <property type="match status" value="1"/>
</dbReference>
<dbReference type="RefSeq" id="XP_003200649.2">
    <property type="nucleotide sequence ID" value="XM_003200601.4"/>
</dbReference>
<keyword evidence="10" id="KW-0539">Nucleus</keyword>
<proteinExistence type="predicted"/>
<feature type="domain" description="SEA" evidence="13">
    <location>
        <begin position="52"/>
        <end position="165"/>
    </location>
</feature>
<organism evidence="14">
    <name type="scientific">Danio rerio</name>
    <name type="common">Zebrafish</name>
    <name type="synonym">Brachydanio rerio</name>
    <dbReference type="NCBI Taxonomy" id="7955"/>
    <lineage>
        <taxon>Eukaryota</taxon>
        <taxon>Metazoa</taxon>
        <taxon>Chordata</taxon>
        <taxon>Craniata</taxon>
        <taxon>Vertebrata</taxon>
        <taxon>Euteleostomi</taxon>
        <taxon>Actinopterygii</taxon>
        <taxon>Neopterygii</taxon>
        <taxon>Teleostei</taxon>
        <taxon>Ostariophysi</taxon>
        <taxon>Cypriniformes</taxon>
        <taxon>Danionidae</taxon>
        <taxon>Danioninae</taxon>
        <taxon>Danio</taxon>
    </lineage>
</organism>
<dbReference type="EMBL" id="BX530091">
    <property type="status" value="NOT_ANNOTATED_CDS"/>
    <property type="molecule type" value="Genomic_DNA"/>
</dbReference>
<dbReference type="PROSITE" id="PS50024">
    <property type="entry name" value="SEA"/>
    <property type="match status" value="1"/>
</dbReference>
<dbReference type="Ensembl" id="ENSDART00000167469.2">
    <property type="protein sequence ID" value="ENSDARP00000141365.1"/>
    <property type="gene ID" value="ENSDARG00000098950.2"/>
</dbReference>
<dbReference type="GeneTree" id="ENSGT01100000267015"/>
<reference evidence="14" key="2">
    <citation type="submission" date="2015-11" db="UniProtKB">
        <authorList>
            <consortium name="Ensembl"/>
        </authorList>
    </citation>
    <scope>IDENTIFICATION</scope>
    <source>
        <strain evidence="14">Tuebingen</strain>
    </source>
</reference>
<dbReference type="PANTHER" id="PTHR10006:SF19">
    <property type="entry name" value="MUCIN-1"/>
    <property type="match status" value="1"/>
</dbReference>
<evidence type="ECO:0000256" key="9">
    <source>
        <dbReference type="ARBA" id="ARBA00023139"/>
    </source>
</evidence>
<evidence type="ECO:0000256" key="5">
    <source>
        <dbReference type="ARBA" id="ARBA00022475"/>
    </source>
</evidence>
<dbReference type="RefSeq" id="XP_073787858.1">
    <property type="nucleotide sequence ID" value="XM_073931757.1"/>
</dbReference>
<feature type="transmembrane region" description="Helical" evidence="12">
    <location>
        <begin position="189"/>
        <end position="222"/>
    </location>
</feature>
<evidence type="ECO:0000256" key="1">
    <source>
        <dbReference type="ARBA" id="ARBA00004123"/>
    </source>
</evidence>
<dbReference type="Proteomes" id="UP000000437">
    <property type="component" value="Chromosome 19"/>
</dbReference>
<dbReference type="GO" id="GO:0016324">
    <property type="term" value="C:apical plasma membrane"/>
    <property type="evidence" value="ECO:0007669"/>
    <property type="project" value="UniProtKB-SubCell"/>
</dbReference>
<accession>A0A0R4IZ38</accession>
<dbReference type="RefSeq" id="XP_073787860.1">
    <property type="nucleotide sequence ID" value="XM_073931759.1"/>
</dbReference>
<keyword evidence="7" id="KW-0597">Phosphoprotein</keyword>
<dbReference type="GlyGen" id="A0A0R4IZ38">
    <property type="glycosylation" value="2 sites"/>
</dbReference>
<keyword evidence="12" id="KW-0472">Membrane</keyword>
<dbReference type="ZFIN" id="ZDB-GENE-141216-314">
    <property type="gene designation" value="si:dkeyp-92c9.4"/>
</dbReference>
<dbReference type="RefSeq" id="XP_073787855.1">
    <property type="nucleotide sequence ID" value="XM_073931754.1"/>
</dbReference>
<evidence type="ECO:0000259" key="13">
    <source>
        <dbReference type="PROSITE" id="PS50024"/>
    </source>
</evidence>
<evidence type="ECO:0000256" key="12">
    <source>
        <dbReference type="SAM" id="Phobius"/>
    </source>
</evidence>
<evidence type="ECO:0000256" key="4">
    <source>
        <dbReference type="ARBA" id="ARBA00014269"/>
    </source>
</evidence>
<dbReference type="RefSeq" id="XP_073787853.1">
    <property type="nucleotide sequence ID" value="XM_073931752.1"/>
</dbReference>
<evidence type="ECO:0000256" key="11">
    <source>
        <dbReference type="ARBA" id="ARBA00023288"/>
    </source>
</evidence>
<dbReference type="STRING" id="7955.ENSDARP00000141365"/>
<reference evidence="16" key="3">
    <citation type="submission" date="2025-04" db="UniProtKB">
        <authorList>
            <consortium name="RefSeq"/>
        </authorList>
    </citation>
    <scope>IDENTIFICATION</scope>
    <source>
        <strain evidence="16">Tuebingen</strain>
    </source>
</reference>
<evidence type="ECO:0000256" key="2">
    <source>
        <dbReference type="ARBA" id="ARBA00004247"/>
    </source>
</evidence>
<keyword evidence="9" id="KW-0564">Palmitate</keyword>
<dbReference type="InterPro" id="IPR000082">
    <property type="entry name" value="SEA_dom"/>
</dbReference>
<sequence length="288" mass="32443">MKFSFFRMKVIGLHYTGAALCFLLFSATGAQNLSILNIIQGLQSEAQVYPTPLYSFSLCMEINNRIFNDSLLNTASLYYKNMYTEVTNVLDMAFNCPTCSTKDSYRGVNSMHFSKGSVIANCTIQFQTIFINNVVIKHLFLNAIENKTLPNGMIINGQYTNETVTPKWLFQPSTTTSGSASFYSGSGTFWLPGWAIALLVLACICIVLLIIILVLICCCWCCRRKEKKEETPTPTTVTPYERTSFKEHLANPTYMSHTPERNPNYPTFGEPGIQHGNQNGIYMMNPQR</sequence>
<reference evidence="14 15" key="1">
    <citation type="journal article" date="2013" name="Nature">
        <title>The zebrafish reference genome sequence and its relationship to the human genome.</title>
        <authorList>
            <consortium name="Genome Reference Consortium Zebrafish"/>
            <person name="Howe K."/>
            <person name="Clark M.D."/>
            <person name="Torroja C.F."/>
            <person name="Torrance J."/>
            <person name="Berthelot C."/>
            <person name="Muffato M."/>
            <person name="Collins J.E."/>
            <person name="Humphray S."/>
            <person name="McLaren K."/>
            <person name="Matthews L."/>
            <person name="McLaren S."/>
            <person name="Sealy I."/>
            <person name="Caccamo M."/>
            <person name="Churcher C."/>
            <person name="Scott C."/>
            <person name="Barrett J.C."/>
            <person name="Koch R."/>
            <person name="Rauch G.J."/>
            <person name="White S."/>
            <person name="Chow W."/>
            <person name="Kilian B."/>
            <person name="Quintais L.T."/>
            <person name="Guerra-Assuncao J.A."/>
            <person name="Zhou Y."/>
            <person name="Gu Y."/>
            <person name="Yen J."/>
            <person name="Vogel J.H."/>
            <person name="Eyre T."/>
            <person name="Redmond S."/>
            <person name="Banerjee R."/>
            <person name="Chi J."/>
            <person name="Fu B."/>
            <person name="Langley E."/>
            <person name="Maguire S.F."/>
            <person name="Laird G.K."/>
            <person name="Lloyd D."/>
            <person name="Kenyon E."/>
            <person name="Donaldson S."/>
            <person name="Sehra H."/>
            <person name="Almeida-King J."/>
            <person name="Loveland J."/>
            <person name="Trevanion S."/>
            <person name="Jones M."/>
            <person name="Quail M."/>
            <person name="Willey D."/>
            <person name="Hunt A."/>
            <person name="Burton J."/>
            <person name="Sims S."/>
            <person name="McLay K."/>
            <person name="Plumb B."/>
            <person name="Davis J."/>
            <person name="Clee C."/>
            <person name="Oliver K."/>
            <person name="Clark R."/>
            <person name="Riddle C."/>
            <person name="Elliot D."/>
            <person name="Eliott D."/>
            <person name="Threadgold G."/>
            <person name="Harden G."/>
            <person name="Ware D."/>
            <person name="Begum S."/>
            <person name="Mortimore B."/>
            <person name="Mortimer B."/>
            <person name="Kerry G."/>
            <person name="Heath P."/>
            <person name="Phillimore B."/>
            <person name="Tracey A."/>
            <person name="Corby N."/>
            <person name="Dunn M."/>
            <person name="Johnson C."/>
            <person name="Wood J."/>
            <person name="Clark S."/>
            <person name="Pelan S."/>
            <person name="Griffiths G."/>
            <person name="Smith M."/>
            <person name="Glithero R."/>
            <person name="Howden P."/>
            <person name="Barker N."/>
            <person name="Lloyd C."/>
            <person name="Stevens C."/>
            <person name="Harley J."/>
            <person name="Holt K."/>
            <person name="Panagiotidis G."/>
            <person name="Lovell J."/>
            <person name="Beasley H."/>
            <person name="Henderson C."/>
            <person name="Gordon D."/>
            <person name="Auger K."/>
            <person name="Wright D."/>
            <person name="Collins J."/>
            <person name="Raisen C."/>
            <person name="Dyer L."/>
            <person name="Leung K."/>
            <person name="Robertson L."/>
            <person name="Ambridge K."/>
            <person name="Leongamornlert D."/>
            <person name="McGuire S."/>
            <person name="Gilderthorp R."/>
            <person name="Griffiths C."/>
            <person name="Manthravadi D."/>
            <person name="Nichol S."/>
            <person name="Barker G."/>
            <person name="Whitehead S."/>
            <person name="Kay M."/>
            <person name="Brown J."/>
            <person name="Murnane C."/>
            <person name="Gray E."/>
            <person name="Humphries M."/>
            <person name="Sycamore N."/>
            <person name="Barker D."/>
            <person name="Saunders D."/>
            <person name="Wallis J."/>
            <person name="Babbage A."/>
            <person name="Hammond S."/>
            <person name="Mashreghi-Mohammadi M."/>
            <person name="Barr L."/>
            <person name="Martin S."/>
            <person name="Wray P."/>
            <person name="Ellington A."/>
            <person name="Matthews N."/>
            <person name="Ellwood M."/>
            <person name="Woodmansey R."/>
            <person name="Clark G."/>
            <person name="Cooper J."/>
            <person name="Cooper J."/>
            <person name="Tromans A."/>
            <person name="Grafham D."/>
            <person name="Skuce C."/>
            <person name="Pandian R."/>
            <person name="Andrews R."/>
            <person name="Harrison E."/>
            <person name="Kimberley A."/>
            <person name="Garnett J."/>
            <person name="Fosker N."/>
            <person name="Hall R."/>
            <person name="Garner P."/>
            <person name="Kelly D."/>
            <person name="Bird C."/>
            <person name="Palmer S."/>
            <person name="Gehring I."/>
            <person name="Berger A."/>
            <person name="Dooley C.M."/>
            <person name="Ersan-Urun Z."/>
            <person name="Eser C."/>
            <person name="Geiger H."/>
            <person name="Geisler M."/>
            <person name="Karotki L."/>
            <person name="Kirn A."/>
            <person name="Konantz J."/>
            <person name="Konantz M."/>
            <person name="Oberlander M."/>
            <person name="Rudolph-Geiger S."/>
            <person name="Teucke M."/>
            <person name="Lanz C."/>
            <person name="Raddatz G."/>
            <person name="Osoegawa K."/>
            <person name="Zhu B."/>
            <person name="Rapp A."/>
            <person name="Widaa S."/>
            <person name="Langford C."/>
            <person name="Yang F."/>
            <person name="Schuster S.C."/>
            <person name="Carter N.P."/>
            <person name="Harrow J."/>
            <person name="Ning Z."/>
            <person name="Herrero J."/>
            <person name="Searle S.M."/>
            <person name="Enright A."/>
            <person name="Geisler R."/>
            <person name="Plasterk R.H."/>
            <person name="Lee C."/>
            <person name="Westerfield M."/>
            <person name="de Jong P.J."/>
            <person name="Zon L.I."/>
            <person name="Postlethwait J.H."/>
            <person name="Nusslein-Volhard C."/>
            <person name="Hubbard T.J."/>
            <person name="Roest Crollius H."/>
            <person name="Rogers J."/>
            <person name="Stemple D.L."/>
        </authorList>
    </citation>
    <scope>NUCLEOTIDE SEQUENCE [LARGE SCALE GENOMIC DNA]</scope>
    <source>
        <strain evidence="14">Tuebingen</strain>
    </source>
</reference>
<dbReference type="RefSeq" id="XP_073787856.1">
    <property type="nucleotide sequence ID" value="XM_073931755.1"/>
</dbReference>
<evidence type="ECO:0000256" key="7">
    <source>
        <dbReference type="ARBA" id="ARBA00022553"/>
    </source>
</evidence>
<dbReference type="GeneID" id="100333514"/>
<dbReference type="InterPro" id="IPR036364">
    <property type="entry name" value="SEA_dom_sf"/>
</dbReference>
<dbReference type="SMR" id="A0A0R4IZ38"/>
<name>A0A0R4IZ38_DANRE</name>
<evidence type="ECO:0000256" key="6">
    <source>
        <dbReference type="ARBA" id="ARBA00022490"/>
    </source>
</evidence>
<comment type="subcellular location">
    <subcellularLocation>
        <location evidence="2">Apical cell membrane</location>
        <topology evidence="2">Single-pass type I membrane protein</topology>
    </subcellularLocation>
    <subcellularLocation>
        <location evidence="3">Cytoplasm</location>
    </subcellularLocation>
    <subcellularLocation>
        <location evidence="1">Nucleus</location>
    </subcellularLocation>
</comment>
<keyword evidence="5" id="KW-1003">Cell membrane</keyword>
<dbReference type="RefSeq" id="XP_073787854.1">
    <property type="nucleotide sequence ID" value="XM_073931753.1"/>
</dbReference>
<dbReference type="GO" id="GO:0005737">
    <property type="term" value="C:cytoplasm"/>
    <property type="evidence" value="ECO:0007669"/>
    <property type="project" value="UniProtKB-SubCell"/>
</dbReference>
<dbReference type="Bgee" id="ENSDARG00000098950">
    <property type="expression patterns" value="Expressed in blastula and 1 other cell type or tissue"/>
</dbReference>
<evidence type="ECO:0000256" key="3">
    <source>
        <dbReference type="ARBA" id="ARBA00004496"/>
    </source>
</evidence>